<keyword evidence="8" id="KW-1185">Reference proteome</keyword>
<dbReference type="Gene3D" id="4.10.640.10">
    <property type="entry name" value="Ribosomal protein S18"/>
    <property type="match status" value="1"/>
</dbReference>
<evidence type="ECO:0000256" key="6">
    <source>
        <dbReference type="RuleBase" id="RU003910"/>
    </source>
</evidence>
<dbReference type="PANTHER" id="PTHR13479">
    <property type="entry name" value="30S RIBOSOMAL PROTEIN S18"/>
    <property type="match status" value="1"/>
</dbReference>
<dbReference type="GO" id="GO:0022627">
    <property type="term" value="C:cytosolic small ribosomal subunit"/>
    <property type="evidence" value="ECO:0007669"/>
    <property type="project" value="TreeGrafter"/>
</dbReference>
<dbReference type="STRING" id="209880.SAMN02910343_00729"/>
<evidence type="ECO:0000256" key="1">
    <source>
        <dbReference type="ARBA" id="ARBA00005589"/>
    </source>
</evidence>
<keyword evidence="3 5" id="KW-0687">Ribonucleoprotein</keyword>
<proteinExistence type="inferred from homology"/>
<evidence type="ECO:0000313" key="8">
    <source>
        <dbReference type="Proteomes" id="UP000199689"/>
    </source>
</evidence>
<dbReference type="InterPro" id="IPR001648">
    <property type="entry name" value="Ribosomal_bS18"/>
</dbReference>
<protein>
    <recommendedName>
        <fullName evidence="4 5">Small ribosomal subunit protein bS18</fullName>
    </recommendedName>
</protein>
<dbReference type="PROSITE" id="PS00057">
    <property type="entry name" value="RIBOSOMAL_S18"/>
    <property type="match status" value="1"/>
</dbReference>
<evidence type="ECO:0000256" key="5">
    <source>
        <dbReference type="HAMAP-Rule" id="MF_00270"/>
    </source>
</evidence>
<dbReference type="HAMAP" id="MF_00270">
    <property type="entry name" value="Ribosomal_bS18"/>
    <property type="match status" value="1"/>
</dbReference>
<dbReference type="RefSeq" id="WP_091363961.1">
    <property type="nucleotide sequence ID" value="NZ_CALJSX010000040.1"/>
</dbReference>
<dbReference type="AlphaFoldDB" id="A0A1G5VKT9"/>
<evidence type="ECO:0000256" key="3">
    <source>
        <dbReference type="ARBA" id="ARBA00023274"/>
    </source>
</evidence>
<comment type="function">
    <text evidence="5">Binds as a heterodimer with protein bS6 to the central domain of the 16S rRNA, where it helps stabilize the platform of the 30S subunit.</text>
</comment>
<sequence>MVRRDRVRRPRRKVCQCCVDHIDTVDYKDVAALRRFVSERGKILPRRVTGTCAKHQRKIVLAIKRARAIALLPFSAD</sequence>
<evidence type="ECO:0000313" key="7">
    <source>
        <dbReference type="EMBL" id="SDA46450.1"/>
    </source>
</evidence>
<comment type="subunit">
    <text evidence="5">Part of the 30S ribosomal subunit. Forms a tight heterodimer with protein bS6.</text>
</comment>
<dbReference type="GO" id="GO:0006412">
    <property type="term" value="P:translation"/>
    <property type="evidence" value="ECO:0007669"/>
    <property type="project" value="UniProtKB-UniRule"/>
</dbReference>
<evidence type="ECO:0000256" key="2">
    <source>
        <dbReference type="ARBA" id="ARBA00022980"/>
    </source>
</evidence>
<dbReference type="GO" id="GO:0003735">
    <property type="term" value="F:structural constituent of ribosome"/>
    <property type="evidence" value="ECO:0007669"/>
    <property type="project" value="InterPro"/>
</dbReference>
<keyword evidence="5" id="KW-0699">rRNA-binding</keyword>
<dbReference type="GeneID" id="87755763"/>
<dbReference type="OrthoDB" id="9812008at2"/>
<accession>A0A1G5VKT9</accession>
<dbReference type="Proteomes" id="UP000199689">
    <property type="component" value="Unassembled WGS sequence"/>
</dbReference>
<name>A0A1G5VKT9_9FIRM</name>
<keyword evidence="2 5" id="KW-0689">Ribosomal protein</keyword>
<dbReference type="Pfam" id="PF01084">
    <property type="entry name" value="Ribosomal_S18"/>
    <property type="match status" value="1"/>
</dbReference>
<gene>
    <name evidence="5" type="primary">rpsR</name>
    <name evidence="7" type="ORF">SAMN02910343_00729</name>
</gene>
<dbReference type="PRINTS" id="PR00974">
    <property type="entry name" value="RIBOSOMALS18"/>
</dbReference>
<dbReference type="InterPro" id="IPR036870">
    <property type="entry name" value="Ribosomal_bS18_sf"/>
</dbReference>
<reference evidence="7 8" key="1">
    <citation type="submission" date="2016-10" db="EMBL/GenBank/DDBJ databases">
        <authorList>
            <person name="de Groot N.N."/>
        </authorList>
    </citation>
    <scope>NUCLEOTIDE SEQUENCE [LARGE SCALE GENOMIC DNA]</scope>
    <source>
        <strain evidence="7 8">DSM 15230</strain>
    </source>
</reference>
<dbReference type="EMBL" id="FMXA01000007">
    <property type="protein sequence ID" value="SDA46450.1"/>
    <property type="molecule type" value="Genomic_DNA"/>
</dbReference>
<dbReference type="InterPro" id="IPR018275">
    <property type="entry name" value="Ribosomal_bS18_CS"/>
</dbReference>
<dbReference type="GO" id="GO:0070181">
    <property type="term" value="F:small ribosomal subunit rRNA binding"/>
    <property type="evidence" value="ECO:0007669"/>
    <property type="project" value="TreeGrafter"/>
</dbReference>
<dbReference type="NCBIfam" id="TIGR00165">
    <property type="entry name" value="S18"/>
    <property type="match status" value="1"/>
</dbReference>
<evidence type="ECO:0000256" key="4">
    <source>
        <dbReference type="ARBA" id="ARBA00035141"/>
    </source>
</evidence>
<dbReference type="SUPFAM" id="SSF46911">
    <property type="entry name" value="Ribosomal protein S18"/>
    <property type="match status" value="1"/>
</dbReference>
<organism evidence="7 8">
    <name type="scientific">Allisonella histaminiformans</name>
    <dbReference type="NCBI Taxonomy" id="209880"/>
    <lineage>
        <taxon>Bacteria</taxon>
        <taxon>Bacillati</taxon>
        <taxon>Bacillota</taxon>
        <taxon>Negativicutes</taxon>
        <taxon>Veillonellales</taxon>
        <taxon>Veillonellaceae</taxon>
        <taxon>Allisonella</taxon>
    </lineage>
</organism>
<comment type="similarity">
    <text evidence="1 5 6">Belongs to the bacterial ribosomal protein bS18 family.</text>
</comment>
<dbReference type="PANTHER" id="PTHR13479:SF40">
    <property type="entry name" value="SMALL RIBOSOMAL SUBUNIT PROTEIN BS18M"/>
    <property type="match status" value="1"/>
</dbReference>
<keyword evidence="5" id="KW-0694">RNA-binding</keyword>